<dbReference type="AlphaFoldDB" id="A0A081C4F6"/>
<accession>A0A081C4F6</accession>
<evidence type="ECO:0000313" key="2">
    <source>
        <dbReference type="Proteomes" id="UP000030661"/>
    </source>
</evidence>
<evidence type="ECO:0000313" key="1">
    <source>
        <dbReference type="EMBL" id="GAK59461.1"/>
    </source>
</evidence>
<keyword evidence="2" id="KW-1185">Reference proteome</keyword>
<sequence length="56" mass="6374">MAIHQSKTTRCTKKTVKYTEALRERMLVLSGKKVNKRDTQVLCYEASLKMSLGKAV</sequence>
<protein>
    <submittedName>
        <fullName evidence="1">Uncharacterized protein</fullName>
    </submittedName>
</protein>
<dbReference type="STRING" id="1499967.U27_06446"/>
<dbReference type="EMBL" id="DF820470">
    <property type="protein sequence ID" value="GAK59461.1"/>
    <property type="molecule type" value="Genomic_DNA"/>
</dbReference>
<name>A0A081C4F6_VECG1</name>
<organism evidence="1">
    <name type="scientific">Vecturithrix granuli</name>
    <dbReference type="NCBI Taxonomy" id="1499967"/>
    <lineage>
        <taxon>Bacteria</taxon>
        <taxon>Candidatus Moduliflexota</taxon>
        <taxon>Candidatus Vecturitrichia</taxon>
        <taxon>Candidatus Vecturitrichales</taxon>
        <taxon>Candidatus Vecturitrichaceae</taxon>
        <taxon>Candidatus Vecturithrix</taxon>
    </lineage>
</organism>
<dbReference type="HOGENOM" id="CLU_209586_0_0_0"/>
<proteinExistence type="predicted"/>
<gene>
    <name evidence="1" type="ORF">U27_06446</name>
</gene>
<dbReference type="Proteomes" id="UP000030661">
    <property type="component" value="Unassembled WGS sequence"/>
</dbReference>
<reference evidence="1" key="1">
    <citation type="journal article" date="2015" name="PeerJ">
        <title>First genomic representation of candidate bacterial phylum KSB3 points to enhanced environmental sensing as a trigger of wastewater bulking.</title>
        <authorList>
            <person name="Sekiguchi Y."/>
            <person name="Ohashi A."/>
            <person name="Parks D.H."/>
            <person name="Yamauchi T."/>
            <person name="Tyson G.W."/>
            <person name="Hugenholtz P."/>
        </authorList>
    </citation>
    <scope>NUCLEOTIDE SEQUENCE [LARGE SCALE GENOMIC DNA]</scope>
</reference>